<dbReference type="PANTHER" id="PTHR33619">
    <property type="entry name" value="POLYSACCHARIDE EXPORT PROTEIN GFCE-RELATED"/>
    <property type="match status" value="1"/>
</dbReference>
<evidence type="ECO:0000313" key="6">
    <source>
        <dbReference type="Proteomes" id="UP001154259"/>
    </source>
</evidence>
<dbReference type="Gene3D" id="3.10.560.10">
    <property type="entry name" value="Outer membrane lipoprotein wza domain like"/>
    <property type="match status" value="1"/>
</dbReference>
<sequence length="374" mass="40856">MMIMSILRLSIFIFLSLIVSGCSLPRGGPSSSSILSTFKGKIITVDEYQAQKLDKQVTLENKLFVQKNLDALMLPIENKNLMIKIGDKLIVTLMSFSPDSIIDQNQEPISAGFNKRELGTFTVDYNGNINLPYIGNVYINNLTESAARNLIQSKYNSNNSVVNPYVIIALEENGASGVTVTGDIGAPKILSWQPGGMKLATALTLAQNGNTRTISNEASKDSTNKTMVNVIRNGAQYSIPYDLALKSDINLAPSDKIIVKSAPQVRTTLIGGGILKNGIYDYSSQPALLDAIARAGGFNPNNADISNVFVFRKDYDNDLKIYRFKFNDGHGMAAAAFFPIFDKDVIFSPESPIVPWLRVLNIAFQMALPAAIIK</sequence>
<dbReference type="Proteomes" id="UP001154259">
    <property type="component" value="Unassembled WGS sequence"/>
</dbReference>
<keyword evidence="1" id="KW-0732">Signal</keyword>
<organism evidence="3 5">
    <name type="scientific">Commensalibacter communis</name>
    <dbReference type="NCBI Taxonomy" id="2972786"/>
    <lineage>
        <taxon>Bacteria</taxon>
        <taxon>Pseudomonadati</taxon>
        <taxon>Pseudomonadota</taxon>
        <taxon>Alphaproteobacteria</taxon>
        <taxon>Acetobacterales</taxon>
        <taxon>Acetobacteraceae</taxon>
    </lineage>
</organism>
<accession>A0A9W4TQP8</accession>
<evidence type="ECO:0000256" key="1">
    <source>
        <dbReference type="ARBA" id="ARBA00022729"/>
    </source>
</evidence>
<dbReference type="InterPro" id="IPR003715">
    <property type="entry name" value="Poly_export_N"/>
</dbReference>
<evidence type="ECO:0000259" key="2">
    <source>
        <dbReference type="Pfam" id="PF02563"/>
    </source>
</evidence>
<reference evidence="3" key="1">
    <citation type="submission" date="2022-10" db="EMBL/GenBank/DDBJ databases">
        <authorList>
            <person name="Botero Cardona J."/>
        </authorList>
    </citation>
    <scope>NUCLEOTIDE SEQUENCE</scope>
    <source>
        <strain evidence="3">LMG 31819</strain>
        <strain evidence="4">R-53529</strain>
    </source>
</reference>
<gene>
    <name evidence="4" type="ORF">R53529_LOCUS2086</name>
    <name evidence="3" type="ORF">R53530_LOCUS2083</name>
</gene>
<dbReference type="Proteomes" id="UP001154255">
    <property type="component" value="Unassembled WGS sequence"/>
</dbReference>
<proteinExistence type="predicted"/>
<dbReference type="InterPro" id="IPR049712">
    <property type="entry name" value="Poly_export"/>
</dbReference>
<dbReference type="EMBL" id="CAMXCS010000008">
    <property type="protein sequence ID" value="CAI3957471.1"/>
    <property type="molecule type" value="Genomic_DNA"/>
</dbReference>
<comment type="caution">
    <text evidence="3">The sequence shown here is derived from an EMBL/GenBank/DDBJ whole genome shotgun (WGS) entry which is preliminary data.</text>
</comment>
<feature type="domain" description="Polysaccharide export protein N-terminal" evidence="2">
    <location>
        <begin position="78"/>
        <end position="170"/>
    </location>
</feature>
<protein>
    <submittedName>
        <fullName evidence="3 4">Contains SLBB domain of the beta-grasp fold (Wza)</fullName>
    </submittedName>
</protein>
<dbReference type="PANTHER" id="PTHR33619:SF3">
    <property type="entry name" value="POLYSACCHARIDE EXPORT PROTEIN GFCE-RELATED"/>
    <property type="match status" value="1"/>
</dbReference>
<dbReference type="Pfam" id="PF02563">
    <property type="entry name" value="Poly_export"/>
    <property type="match status" value="1"/>
</dbReference>
<dbReference type="GO" id="GO:0015159">
    <property type="term" value="F:polysaccharide transmembrane transporter activity"/>
    <property type="evidence" value="ECO:0007669"/>
    <property type="project" value="InterPro"/>
</dbReference>
<dbReference type="EMBL" id="CAMXCM010000008">
    <property type="protein sequence ID" value="CAI3955302.1"/>
    <property type="molecule type" value="Genomic_DNA"/>
</dbReference>
<evidence type="ECO:0000313" key="5">
    <source>
        <dbReference type="Proteomes" id="UP001154255"/>
    </source>
</evidence>
<keyword evidence="6" id="KW-1185">Reference proteome</keyword>
<name>A0A9W4TQP8_9PROT</name>
<evidence type="ECO:0000313" key="4">
    <source>
        <dbReference type="EMBL" id="CAI3957471.1"/>
    </source>
</evidence>
<dbReference type="AlphaFoldDB" id="A0A9W4TQP8"/>
<evidence type="ECO:0000313" key="3">
    <source>
        <dbReference type="EMBL" id="CAI3955302.1"/>
    </source>
</evidence>
<dbReference type="Gene3D" id="3.30.1950.10">
    <property type="entry name" value="wza like domain"/>
    <property type="match status" value="1"/>
</dbReference>